<keyword evidence="4" id="KW-1185">Reference proteome</keyword>
<gene>
    <name evidence="3" type="ORF">HZS54_19955</name>
</gene>
<organism evidence="3 4">
    <name type="scientific">Halosimplex pelagicum</name>
    <dbReference type="NCBI Taxonomy" id="869886"/>
    <lineage>
        <taxon>Archaea</taxon>
        <taxon>Methanobacteriati</taxon>
        <taxon>Methanobacteriota</taxon>
        <taxon>Stenosarchaea group</taxon>
        <taxon>Halobacteria</taxon>
        <taxon>Halobacteriales</taxon>
        <taxon>Haloarculaceae</taxon>
        <taxon>Halosimplex</taxon>
    </lineage>
</organism>
<dbReference type="OrthoDB" id="346392at2157"/>
<dbReference type="RefSeq" id="WP_179918804.1">
    <property type="nucleotide sequence ID" value="NZ_CP058909.1"/>
</dbReference>
<feature type="transmembrane region" description="Helical" evidence="2">
    <location>
        <begin position="73"/>
        <end position="92"/>
    </location>
</feature>
<proteinExistence type="predicted"/>
<dbReference type="GeneID" id="56084914"/>
<feature type="region of interest" description="Disordered" evidence="1">
    <location>
        <begin position="426"/>
        <end position="448"/>
    </location>
</feature>
<accession>A0A7D5PD35</accession>
<keyword evidence="2" id="KW-0812">Transmembrane</keyword>
<dbReference type="EMBL" id="CP058909">
    <property type="protein sequence ID" value="QLH83762.1"/>
    <property type="molecule type" value="Genomic_DNA"/>
</dbReference>
<name>A0A7D5PD35_9EURY</name>
<evidence type="ECO:0000256" key="2">
    <source>
        <dbReference type="SAM" id="Phobius"/>
    </source>
</evidence>
<feature type="transmembrane region" description="Helical" evidence="2">
    <location>
        <begin position="124"/>
        <end position="146"/>
    </location>
</feature>
<protein>
    <submittedName>
        <fullName evidence="3">Uncharacterized protein</fullName>
    </submittedName>
</protein>
<feature type="transmembrane region" description="Helical" evidence="2">
    <location>
        <begin position="220"/>
        <end position="240"/>
    </location>
</feature>
<dbReference type="Proteomes" id="UP000509346">
    <property type="component" value="Chromosome"/>
</dbReference>
<keyword evidence="2" id="KW-1133">Transmembrane helix</keyword>
<evidence type="ECO:0000313" key="4">
    <source>
        <dbReference type="Proteomes" id="UP000509346"/>
    </source>
</evidence>
<evidence type="ECO:0000256" key="1">
    <source>
        <dbReference type="SAM" id="MobiDB-lite"/>
    </source>
</evidence>
<reference evidence="3 4" key="1">
    <citation type="submission" date="2020-07" db="EMBL/GenBank/DDBJ databases">
        <title>Halosimplex litoreum sp. nov. and Halosimplex rubrum sp. nov., isolated from different salt environments.</title>
        <authorList>
            <person name="Cui H."/>
        </authorList>
    </citation>
    <scope>NUCLEOTIDE SEQUENCE [LARGE SCALE GENOMIC DNA]</scope>
    <source>
        <strain evidence="3 4">R2</strain>
    </source>
</reference>
<dbReference type="AlphaFoldDB" id="A0A7D5PD35"/>
<evidence type="ECO:0000313" key="3">
    <source>
        <dbReference type="EMBL" id="QLH83762.1"/>
    </source>
</evidence>
<dbReference type="KEGG" id="hpel:HZS54_19955"/>
<sequence>MTVGQQSLTKLLYGEIKELFVYHIEEVKTILWQMFAIFVCSGVLAYAWYIGWITGNAYDLFNILSIMLPVNEATLFTIPAGFLFGLFGLFVLDDYKRLQGLFLFASGLIGIATIVVFVDALQGYSWFTVETIGTGLLAFVFGMLYGGLIEELRTDGLNVFDEGLERFRSLVFIVGIWAIAEALIDENLIWTAGDVPTVVAGIAIPAKFPGKIIGLEFDPIVSLVAFVVFMGALLWLLELLGKFGDHDLDKSVLILGPDRAGKTWFMGGTAYCLMDQAIQGNQTVDPDPNDPLDDIRSAFAQDDFDNELLEPNEGSEHDFFRFQFRHGLIKRQRVTVKTVDYPGEHLKQIETDIDDAWDTFLDKWDDYEDRKVPTFEELREKDRQNGIDPDQMTSLLSILAMDADTLGLVLPMDEFAEELDDNELPEYLDQSDLESRRQSRAVPRRTNSNETGNGFFEVYKELCDDKDFFFLATMSDTFLQTYSMYEGKFPKTSWDDFREHIWGYVQDLSKRDQFEPGVNLDMERHKYIYPVYFEPDKSNPRTQDGELKPKLDWDDDHYALRGLQYVLERIGR</sequence>
<keyword evidence="2" id="KW-0472">Membrane</keyword>
<feature type="transmembrane region" description="Helical" evidence="2">
    <location>
        <begin position="30"/>
        <end position="53"/>
    </location>
</feature>
<feature type="transmembrane region" description="Helical" evidence="2">
    <location>
        <begin position="101"/>
        <end position="118"/>
    </location>
</feature>